<dbReference type="InterPro" id="IPR023631">
    <property type="entry name" value="Amidase_dom"/>
</dbReference>
<evidence type="ECO:0000313" key="4">
    <source>
        <dbReference type="Proteomes" id="UP000664914"/>
    </source>
</evidence>
<dbReference type="InterPro" id="IPR020556">
    <property type="entry name" value="Amidase_CS"/>
</dbReference>
<accession>A0A975D210</accession>
<reference evidence="3" key="2">
    <citation type="submission" date="2021-04" db="EMBL/GenBank/DDBJ databases">
        <title>Isolation and genomic analysis of the ibuprofen-degrading bacterium Sphingomonas strain MPO218.</title>
        <authorList>
            <person name="Aulestia M."/>
            <person name="Flores A."/>
            <person name="Mangas E.L."/>
            <person name="Perez-Pulido A.J."/>
            <person name="Santero E."/>
            <person name="Camacho E.M."/>
        </authorList>
    </citation>
    <scope>NUCLEOTIDE SEQUENCE</scope>
    <source>
        <strain evidence="3">MPO218</strain>
    </source>
</reference>
<dbReference type="RefSeq" id="WP_208632869.1">
    <property type="nucleotide sequence ID" value="NZ_CP059319.1"/>
</dbReference>
<dbReference type="GO" id="GO:0003824">
    <property type="term" value="F:catalytic activity"/>
    <property type="evidence" value="ECO:0007669"/>
    <property type="project" value="InterPro"/>
</dbReference>
<dbReference type="InterPro" id="IPR000120">
    <property type="entry name" value="Amidase"/>
</dbReference>
<feature type="domain" description="Amidase" evidence="2">
    <location>
        <begin position="29"/>
        <end position="455"/>
    </location>
</feature>
<proteinExistence type="inferred from homology"/>
<comment type="similarity">
    <text evidence="1">Belongs to the amidase family.</text>
</comment>
<dbReference type="SUPFAM" id="SSF75304">
    <property type="entry name" value="Amidase signature (AS) enzymes"/>
    <property type="match status" value="1"/>
</dbReference>
<evidence type="ECO:0000256" key="1">
    <source>
        <dbReference type="ARBA" id="ARBA00009199"/>
    </source>
</evidence>
<dbReference type="EMBL" id="CP059319">
    <property type="protein sequence ID" value="QTH21695.1"/>
    <property type="molecule type" value="Genomic_DNA"/>
</dbReference>
<name>A0A975D210_9SPHN</name>
<dbReference type="AlphaFoldDB" id="A0A975D210"/>
<dbReference type="PROSITE" id="PS00571">
    <property type="entry name" value="AMIDASES"/>
    <property type="match status" value="1"/>
</dbReference>
<evidence type="ECO:0000259" key="2">
    <source>
        <dbReference type="Pfam" id="PF01425"/>
    </source>
</evidence>
<dbReference type="InterPro" id="IPR036928">
    <property type="entry name" value="AS_sf"/>
</dbReference>
<organism evidence="3 4">
    <name type="scientific">Rhizorhabdus wittichii</name>
    <dbReference type="NCBI Taxonomy" id="160791"/>
    <lineage>
        <taxon>Bacteria</taxon>
        <taxon>Pseudomonadati</taxon>
        <taxon>Pseudomonadota</taxon>
        <taxon>Alphaproteobacteria</taxon>
        <taxon>Sphingomonadales</taxon>
        <taxon>Sphingomonadaceae</taxon>
        <taxon>Rhizorhabdus</taxon>
    </lineage>
</organism>
<sequence>MALSFSEYRGLDAVAMADLVRSGQVTPAELLETAIARADAVNPVLNAICHPMYDAGRADAAAAPLSAPLAGVPFLLKDITTHRQGWPMSSGSLVMRDQVSSFDSEVVKRYLAAGLVLFGRTTTPEFGYAASAESRLFGATRNPWDPSRTAGGSSGGAAAAVAAGIVPAAQGGDAGGSIRIPASFSGLFGIKPTRARVPAGPAHGAFLGFSTTHVLSRSVRDSALLLDVTHGPDIGAPYAAPPPRQGFLAATQSRPKRLRIALQRRAFDDTPVEADCIRAIEETARLCEELGHEVIEADLRFDHGRLREIYFIVWPMLVMHSLDQHARATGRPVRMEELETYVARLVDDARRAGAGDFIAGLESMTEVSRSFRAQSDMFDLVLSPTTAQVAPRIGVLDPSNPDQAQLDAALAASVAFTQIHNVTGQPAASIPLYWTEQGIPIGSQFAARFGDEETIFALAVQLEEARPWFERTPDLSVLP</sequence>
<dbReference type="PANTHER" id="PTHR11895:SF7">
    <property type="entry name" value="GLUTAMYL-TRNA(GLN) AMIDOTRANSFERASE SUBUNIT A, MITOCHONDRIAL"/>
    <property type="match status" value="1"/>
</dbReference>
<dbReference type="Proteomes" id="UP000664914">
    <property type="component" value="Chromosome"/>
</dbReference>
<reference evidence="3" key="1">
    <citation type="submission" date="2020-07" db="EMBL/GenBank/DDBJ databases">
        <authorList>
            <person name="Camacho E."/>
        </authorList>
    </citation>
    <scope>NUCLEOTIDE SEQUENCE</scope>
    <source>
        <strain evidence="3">MPO218</strain>
    </source>
</reference>
<gene>
    <name evidence="3" type="ORF">HRJ34_25910</name>
</gene>
<dbReference type="Gene3D" id="3.90.1300.10">
    <property type="entry name" value="Amidase signature (AS) domain"/>
    <property type="match status" value="1"/>
</dbReference>
<evidence type="ECO:0000313" key="3">
    <source>
        <dbReference type="EMBL" id="QTH21695.1"/>
    </source>
</evidence>
<dbReference type="PANTHER" id="PTHR11895">
    <property type="entry name" value="TRANSAMIDASE"/>
    <property type="match status" value="1"/>
</dbReference>
<protein>
    <submittedName>
        <fullName evidence="3">Amidase</fullName>
    </submittedName>
</protein>
<dbReference type="Pfam" id="PF01425">
    <property type="entry name" value="Amidase"/>
    <property type="match status" value="1"/>
</dbReference>